<accession>A0A4U5NNR3</accession>
<evidence type="ECO:0008006" key="11">
    <source>
        <dbReference type="Google" id="ProtNLM"/>
    </source>
</evidence>
<evidence type="ECO:0000259" key="9">
    <source>
        <dbReference type="Pfam" id="PF17921"/>
    </source>
</evidence>
<dbReference type="GO" id="GO:0003964">
    <property type="term" value="F:RNA-directed DNA polymerase activity"/>
    <property type="evidence" value="ECO:0007669"/>
    <property type="project" value="UniProtKB-KW"/>
</dbReference>
<feature type="region of interest" description="Disordered" evidence="7">
    <location>
        <begin position="1"/>
        <end position="44"/>
    </location>
</feature>
<keyword evidence="4" id="KW-0255">Endonuclease</keyword>
<feature type="domain" description="Integrase zinc-binding" evidence="9">
    <location>
        <begin position="280"/>
        <end position="334"/>
    </location>
</feature>
<dbReference type="STRING" id="43335.A0A4U5NNR3"/>
<name>A0A4U5NNR3_POPAL</name>
<dbReference type="PANTHER" id="PTHR37984">
    <property type="entry name" value="PROTEIN CBG26694"/>
    <property type="match status" value="1"/>
</dbReference>
<dbReference type="Pfam" id="PF17917">
    <property type="entry name" value="RT_RNaseH"/>
    <property type="match status" value="1"/>
</dbReference>
<keyword evidence="3" id="KW-0540">Nuclease</keyword>
<evidence type="ECO:0000256" key="4">
    <source>
        <dbReference type="ARBA" id="ARBA00022759"/>
    </source>
</evidence>
<dbReference type="PANTHER" id="PTHR37984:SF5">
    <property type="entry name" value="PROTEIN NYNRIN-LIKE"/>
    <property type="match status" value="1"/>
</dbReference>
<dbReference type="GO" id="GO:0016787">
    <property type="term" value="F:hydrolase activity"/>
    <property type="evidence" value="ECO:0007669"/>
    <property type="project" value="UniProtKB-KW"/>
</dbReference>
<keyword evidence="5" id="KW-0378">Hydrolase</keyword>
<dbReference type="CDD" id="cd09274">
    <property type="entry name" value="RNase_HI_RT_Ty3"/>
    <property type="match status" value="1"/>
</dbReference>
<keyword evidence="6" id="KW-0695">RNA-directed DNA polymerase</keyword>
<comment type="caution">
    <text evidence="10">The sequence shown here is derived from an EMBL/GenBank/DDBJ whole genome shotgun (WGS) entry which is preliminary data.</text>
</comment>
<dbReference type="Gene3D" id="1.10.340.70">
    <property type="match status" value="1"/>
</dbReference>
<feature type="compositionally biased region" description="Low complexity" evidence="7">
    <location>
        <begin position="7"/>
        <end position="27"/>
    </location>
</feature>
<evidence type="ECO:0000256" key="2">
    <source>
        <dbReference type="ARBA" id="ARBA00022695"/>
    </source>
</evidence>
<evidence type="ECO:0000256" key="3">
    <source>
        <dbReference type="ARBA" id="ARBA00022722"/>
    </source>
</evidence>
<keyword evidence="2" id="KW-0548">Nucleotidyltransferase</keyword>
<dbReference type="SUPFAM" id="SSF56672">
    <property type="entry name" value="DNA/RNA polymerases"/>
    <property type="match status" value="1"/>
</dbReference>
<evidence type="ECO:0000256" key="5">
    <source>
        <dbReference type="ARBA" id="ARBA00022801"/>
    </source>
</evidence>
<evidence type="ECO:0000256" key="6">
    <source>
        <dbReference type="ARBA" id="ARBA00022918"/>
    </source>
</evidence>
<evidence type="ECO:0000313" key="10">
    <source>
        <dbReference type="EMBL" id="TKR85349.1"/>
    </source>
</evidence>
<evidence type="ECO:0000256" key="7">
    <source>
        <dbReference type="SAM" id="MobiDB-lite"/>
    </source>
</evidence>
<dbReference type="GO" id="GO:0004519">
    <property type="term" value="F:endonuclease activity"/>
    <property type="evidence" value="ECO:0007669"/>
    <property type="project" value="UniProtKB-KW"/>
</dbReference>
<dbReference type="Pfam" id="PF17921">
    <property type="entry name" value="Integrase_H2C2"/>
    <property type="match status" value="1"/>
</dbReference>
<evidence type="ECO:0000259" key="8">
    <source>
        <dbReference type="Pfam" id="PF17917"/>
    </source>
</evidence>
<keyword evidence="1" id="KW-0808">Transferase</keyword>
<dbReference type="AlphaFoldDB" id="A0A4U5NNR3"/>
<protein>
    <recommendedName>
        <fullName evidence="11">Integrase zinc-binding domain-containing protein</fullName>
    </recommendedName>
</protein>
<proteinExistence type="predicted"/>
<dbReference type="InterPro" id="IPR041588">
    <property type="entry name" value="Integrase_H2C2"/>
</dbReference>
<gene>
    <name evidence="10" type="ORF">D5086_0000248730</name>
</gene>
<dbReference type="InterPro" id="IPR043502">
    <property type="entry name" value="DNA/RNA_pol_sf"/>
</dbReference>
<organism evidence="10">
    <name type="scientific">Populus alba</name>
    <name type="common">White poplar</name>
    <dbReference type="NCBI Taxonomy" id="43335"/>
    <lineage>
        <taxon>Eukaryota</taxon>
        <taxon>Viridiplantae</taxon>
        <taxon>Streptophyta</taxon>
        <taxon>Embryophyta</taxon>
        <taxon>Tracheophyta</taxon>
        <taxon>Spermatophyta</taxon>
        <taxon>Magnoliopsida</taxon>
        <taxon>eudicotyledons</taxon>
        <taxon>Gunneridae</taxon>
        <taxon>Pentapetalae</taxon>
        <taxon>rosids</taxon>
        <taxon>fabids</taxon>
        <taxon>Malpighiales</taxon>
        <taxon>Salicaceae</taxon>
        <taxon>Saliceae</taxon>
        <taxon>Populus</taxon>
    </lineage>
</organism>
<sequence length="362" mass="41100">MFPLISSPPLVAASQPPLSPSSSSQPTLSPPQPTLSPTQSPLPVDPDFQPEDLCVVLPLSPPNLHPMTTRSKNGISKRKAYFASVQFVASSQGNVKISNALPQPPQLQPLCFSHLSKRIGNIMVSKPLTFRYKSLAAYEKELIGLAKVVRHWRAYLWGRLFVILTDHYSLKFLLEKRIITLPQQHWLSKLMGFDFAVAYRPGKQNKVADALSRRLEDQPSLASLFIPNLPFFDSIHTDIQNSDQLQLLKENIQHSEAIGPWKYKDGLLFSKQRVYLLHNSPLVPSIISTAHNSNHEVYHKTLHRIAQDFFWQGMKTFIRAFMRQYCLICQKLKAENLHPAGLLQPLPIPLQIWSNISMDFIE</sequence>
<feature type="domain" description="Reverse transcriptase RNase H-like" evidence="8">
    <location>
        <begin position="125"/>
        <end position="193"/>
    </location>
</feature>
<dbReference type="InterPro" id="IPR041373">
    <property type="entry name" value="RT_RNaseH"/>
</dbReference>
<reference evidence="10" key="1">
    <citation type="submission" date="2018-10" db="EMBL/GenBank/DDBJ databases">
        <title>Population genomic analysis revealed the cold adaptation of white poplar.</title>
        <authorList>
            <person name="Liu Y.-J."/>
        </authorList>
    </citation>
    <scope>NUCLEOTIDE SEQUENCE [LARGE SCALE GENOMIC DNA]</scope>
    <source>
        <strain evidence="10">PAL-ZL1</strain>
    </source>
</reference>
<dbReference type="InterPro" id="IPR050951">
    <property type="entry name" value="Retrovirus_Pol_polyprotein"/>
</dbReference>
<dbReference type="EMBL" id="RCHU01000949">
    <property type="protein sequence ID" value="TKR85349.1"/>
    <property type="molecule type" value="Genomic_DNA"/>
</dbReference>
<evidence type="ECO:0000256" key="1">
    <source>
        <dbReference type="ARBA" id="ARBA00022679"/>
    </source>
</evidence>